<organism evidence="2 3">
    <name type="scientific">Polyplax serrata</name>
    <name type="common">Common mouse louse</name>
    <dbReference type="NCBI Taxonomy" id="468196"/>
    <lineage>
        <taxon>Eukaryota</taxon>
        <taxon>Metazoa</taxon>
        <taxon>Ecdysozoa</taxon>
        <taxon>Arthropoda</taxon>
        <taxon>Hexapoda</taxon>
        <taxon>Insecta</taxon>
        <taxon>Pterygota</taxon>
        <taxon>Neoptera</taxon>
        <taxon>Paraneoptera</taxon>
        <taxon>Psocodea</taxon>
        <taxon>Troctomorpha</taxon>
        <taxon>Phthiraptera</taxon>
        <taxon>Anoplura</taxon>
        <taxon>Polyplacidae</taxon>
        <taxon>Polyplax</taxon>
    </lineage>
</organism>
<accession>A0ABR1B010</accession>
<feature type="compositionally biased region" description="Gly residues" evidence="1">
    <location>
        <begin position="99"/>
        <end position="109"/>
    </location>
</feature>
<keyword evidence="3" id="KW-1185">Reference proteome</keyword>
<feature type="compositionally biased region" description="Polar residues" evidence="1">
    <location>
        <begin position="117"/>
        <end position="126"/>
    </location>
</feature>
<gene>
    <name evidence="2" type="ORF">RUM44_007195</name>
</gene>
<name>A0ABR1B010_POLSC</name>
<proteinExistence type="predicted"/>
<dbReference type="EMBL" id="JAWJWF010000005">
    <property type="protein sequence ID" value="KAK6632165.1"/>
    <property type="molecule type" value="Genomic_DNA"/>
</dbReference>
<feature type="region of interest" description="Disordered" evidence="1">
    <location>
        <begin position="50"/>
        <end position="126"/>
    </location>
</feature>
<evidence type="ECO:0000256" key="1">
    <source>
        <dbReference type="SAM" id="MobiDB-lite"/>
    </source>
</evidence>
<protein>
    <submittedName>
        <fullName evidence="2">Uncharacterized protein</fullName>
    </submittedName>
</protein>
<evidence type="ECO:0000313" key="2">
    <source>
        <dbReference type="EMBL" id="KAK6632165.1"/>
    </source>
</evidence>
<dbReference type="Proteomes" id="UP001359485">
    <property type="component" value="Unassembled WGS sequence"/>
</dbReference>
<reference evidence="2 3" key="1">
    <citation type="submission" date="2023-09" db="EMBL/GenBank/DDBJ databases">
        <title>Genomes of two closely related lineages of the louse Polyplax serrata with different host specificities.</title>
        <authorList>
            <person name="Martinu J."/>
            <person name="Tarabai H."/>
            <person name="Stefka J."/>
            <person name="Hypsa V."/>
        </authorList>
    </citation>
    <scope>NUCLEOTIDE SEQUENCE [LARGE SCALE GENOMIC DNA]</scope>
    <source>
        <strain evidence="2">98ZLc_SE</strain>
    </source>
</reference>
<evidence type="ECO:0000313" key="3">
    <source>
        <dbReference type="Proteomes" id="UP001359485"/>
    </source>
</evidence>
<sequence>MPYTFNLPSFLPISNLDEYGRSLFRKGFGGFPGFDGRKASRHANNLIDQLFPNDFGGGRNRPPRDFGGRSGPSTDYGGPSTDYGGIPSRLPKRDPREPGGTGSIGGGSYRGSTGDTANSGKGSISSLPKFKETAGQAASLIYRSIKISVIEEYKIKLAKGRGREQTETKSCEYYYILVNT</sequence>
<comment type="caution">
    <text evidence="2">The sequence shown here is derived from an EMBL/GenBank/DDBJ whole genome shotgun (WGS) entry which is preliminary data.</text>
</comment>